<proteinExistence type="inferred from homology"/>
<dbReference type="InterPro" id="IPR050490">
    <property type="entry name" value="Bact_solute-bd_prot1"/>
</dbReference>
<dbReference type="Pfam" id="PF13416">
    <property type="entry name" value="SBP_bac_8"/>
    <property type="match status" value="1"/>
</dbReference>
<name>A0A212KAW8_9FIRM</name>
<dbReference type="SUPFAM" id="SSF53850">
    <property type="entry name" value="Periplasmic binding protein-like II"/>
    <property type="match status" value="1"/>
</dbReference>
<evidence type="ECO:0000256" key="3">
    <source>
        <dbReference type="SAM" id="MobiDB-lite"/>
    </source>
</evidence>
<feature type="region of interest" description="Disordered" evidence="3">
    <location>
        <begin position="26"/>
        <end position="51"/>
    </location>
</feature>
<dbReference type="PANTHER" id="PTHR43649:SF29">
    <property type="entry name" value="OSMOPROTECTIVE COMPOUNDS-BINDING PROTEIN GGTB"/>
    <property type="match status" value="1"/>
</dbReference>
<evidence type="ECO:0000256" key="4">
    <source>
        <dbReference type="SAM" id="SignalP"/>
    </source>
</evidence>
<feature type="signal peptide" evidence="4">
    <location>
        <begin position="1"/>
        <end position="21"/>
    </location>
</feature>
<evidence type="ECO:0000256" key="1">
    <source>
        <dbReference type="ARBA" id="ARBA00008520"/>
    </source>
</evidence>
<dbReference type="PANTHER" id="PTHR43649">
    <property type="entry name" value="ARABINOSE-BINDING PROTEIN-RELATED"/>
    <property type="match status" value="1"/>
</dbReference>
<gene>
    <name evidence="5" type="ORF">KL86CLO1_12522</name>
</gene>
<protein>
    <submittedName>
        <fullName evidence="5">Uncharacterized protein</fullName>
    </submittedName>
</protein>
<comment type="similarity">
    <text evidence="1">Belongs to the bacterial solute-binding protein 1 family.</text>
</comment>
<feature type="chain" id="PRO_5039164712" evidence="4">
    <location>
        <begin position="22"/>
        <end position="447"/>
    </location>
</feature>
<evidence type="ECO:0000256" key="2">
    <source>
        <dbReference type="ARBA" id="ARBA00022448"/>
    </source>
</evidence>
<sequence length="447" mass="47675">MKAKRILALSLSAALTLSLLAGCTGGNSGGSASPSPSGSTKPSDSTEPSKSVELTVVTSYGGDDGNRINYENAIKGYEDASGNKILDASGTSNEEWKAKILTDFQTGAEPDVLFYFTNADAEPFISAGKVVDLATIQAEYPEYGGNMKDSMLAVAKDGKNYALPSSGFWENMFVNTKVLAAANVKVPGPDYTWDQFLADCEAIKNAGYTPIACSLFEVPHYWFEFMVMNSGTSATQLDIPTIGADGKLDAVGQKWVDGLNDIKTLYEKGYFPENTLTATDPETVQIFSDDEAAFLIDGSWKVGHFVENYSDKLDNYALAYVPGKGERKATDIIGGISMGYFITKKAWDDPAKRDAAVKFVEHMTSDEVLSTFVTTEVTALKNGASPAGLNPLQQSAADANANVTSVIGAVQDSITKEAKGELFADVQKVVTGQMTAEEAVIAAIKLN</sequence>
<keyword evidence="4" id="KW-0732">Signal</keyword>
<accession>A0A212KAW8</accession>
<organism evidence="5">
    <name type="scientific">uncultured Eubacteriales bacterium</name>
    <dbReference type="NCBI Taxonomy" id="172733"/>
    <lineage>
        <taxon>Bacteria</taxon>
        <taxon>Bacillati</taxon>
        <taxon>Bacillota</taxon>
        <taxon>Clostridia</taxon>
        <taxon>Eubacteriales</taxon>
        <taxon>environmental samples</taxon>
    </lineage>
</organism>
<evidence type="ECO:0000313" key="5">
    <source>
        <dbReference type="EMBL" id="SBW08802.1"/>
    </source>
</evidence>
<feature type="compositionally biased region" description="Low complexity" evidence="3">
    <location>
        <begin position="30"/>
        <end position="46"/>
    </location>
</feature>
<dbReference type="Gene3D" id="3.40.190.10">
    <property type="entry name" value="Periplasmic binding protein-like II"/>
    <property type="match status" value="2"/>
</dbReference>
<reference evidence="5" key="1">
    <citation type="submission" date="2016-04" db="EMBL/GenBank/DDBJ databases">
        <authorList>
            <person name="Evans L.H."/>
            <person name="Alamgir A."/>
            <person name="Owens N."/>
            <person name="Weber N.D."/>
            <person name="Virtaneva K."/>
            <person name="Barbian K."/>
            <person name="Babar A."/>
            <person name="Rosenke K."/>
        </authorList>
    </citation>
    <scope>NUCLEOTIDE SEQUENCE</scope>
    <source>
        <strain evidence="5">86</strain>
    </source>
</reference>
<dbReference type="InterPro" id="IPR006059">
    <property type="entry name" value="SBP"/>
</dbReference>
<dbReference type="EMBL" id="FLUN01000001">
    <property type="protein sequence ID" value="SBW08802.1"/>
    <property type="molecule type" value="Genomic_DNA"/>
</dbReference>
<dbReference type="PROSITE" id="PS51257">
    <property type="entry name" value="PROKAR_LIPOPROTEIN"/>
    <property type="match status" value="1"/>
</dbReference>
<dbReference type="AlphaFoldDB" id="A0A212KAW8"/>
<keyword evidence="2" id="KW-0813">Transport</keyword>